<keyword evidence="8" id="KW-1185">Reference proteome</keyword>
<reference evidence="8" key="1">
    <citation type="journal article" date="2019" name="Int. J. Syst. Evol. Microbiol.">
        <title>The Global Catalogue of Microorganisms (GCM) 10K type strain sequencing project: providing services to taxonomists for standard genome sequencing and annotation.</title>
        <authorList>
            <consortium name="The Broad Institute Genomics Platform"/>
            <consortium name="The Broad Institute Genome Sequencing Center for Infectious Disease"/>
            <person name="Wu L."/>
            <person name="Ma J."/>
        </authorList>
    </citation>
    <scope>NUCLEOTIDE SEQUENCE [LARGE SCALE GENOMIC DNA]</scope>
    <source>
        <strain evidence="8">JCM 15900</strain>
    </source>
</reference>
<dbReference type="InterPro" id="IPR003439">
    <property type="entry name" value="ABC_transporter-like_ATP-bd"/>
</dbReference>
<dbReference type="InterPro" id="IPR003593">
    <property type="entry name" value="AAA+_ATPase"/>
</dbReference>
<dbReference type="InterPro" id="IPR027417">
    <property type="entry name" value="P-loop_NTPase"/>
</dbReference>
<dbReference type="PANTHER" id="PTHR43776:SF7">
    <property type="entry name" value="D,D-DIPEPTIDE TRANSPORT ATP-BINDING PROTEIN DDPF-RELATED"/>
    <property type="match status" value="1"/>
</dbReference>
<dbReference type="PANTHER" id="PTHR43776">
    <property type="entry name" value="TRANSPORT ATP-BINDING PROTEIN"/>
    <property type="match status" value="1"/>
</dbReference>
<dbReference type="Proteomes" id="UP001500984">
    <property type="component" value="Unassembled WGS sequence"/>
</dbReference>
<evidence type="ECO:0000256" key="2">
    <source>
        <dbReference type="ARBA" id="ARBA00022448"/>
    </source>
</evidence>
<evidence type="ECO:0000256" key="3">
    <source>
        <dbReference type="ARBA" id="ARBA00022741"/>
    </source>
</evidence>
<keyword evidence="2" id="KW-0813">Transport</keyword>
<dbReference type="SUPFAM" id="SSF52540">
    <property type="entry name" value="P-loop containing nucleoside triphosphate hydrolases"/>
    <property type="match status" value="2"/>
</dbReference>
<evidence type="ECO:0000259" key="6">
    <source>
        <dbReference type="PROSITE" id="PS50893"/>
    </source>
</evidence>
<dbReference type="GO" id="GO:0005524">
    <property type="term" value="F:ATP binding"/>
    <property type="evidence" value="ECO:0007669"/>
    <property type="project" value="UniProtKB-KW"/>
</dbReference>
<organism evidence="7 8">
    <name type="scientific">Brevibacterium salitolerans</name>
    <dbReference type="NCBI Taxonomy" id="1403566"/>
    <lineage>
        <taxon>Bacteria</taxon>
        <taxon>Bacillati</taxon>
        <taxon>Actinomycetota</taxon>
        <taxon>Actinomycetes</taxon>
        <taxon>Micrococcales</taxon>
        <taxon>Brevibacteriaceae</taxon>
        <taxon>Brevibacterium</taxon>
    </lineage>
</organism>
<name>A0ABP5I422_9MICO</name>
<dbReference type="PROSITE" id="PS50893">
    <property type="entry name" value="ABC_TRANSPORTER_2"/>
    <property type="match status" value="2"/>
</dbReference>
<gene>
    <name evidence="7" type="ORF">GCM10009823_11950</name>
</gene>
<evidence type="ECO:0000313" key="7">
    <source>
        <dbReference type="EMBL" id="GAA2093535.1"/>
    </source>
</evidence>
<dbReference type="Pfam" id="PF08352">
    <property type="entry name" value="oligo_HPY"/>
    <property type="match status" value="1"/>
</dbReference>
<dbReference type="InterPro" id="IPR017871">
    <property type="entry name" value="ABC_transporter-like_CS"/>
</dbReference>
<feature type="compositionally biased region" description="Polar residues" evidence="5">
    <location>
        <begin position="334"/>
        <end position="343"/>
    </location>
</feature>
<dbReference type="NCBIfam" id="NF007739">
    <property type="entry name" value="PRK10419.1"/>
    <property type="match status" value="2"/>
</dbReference>
<comment type="caution">
    <text evidence="7">The sequence shown here is derived from an EMBL/GenBank/DDBJ whole genome shotgun (WGS) entry which is preliminary data.</text>
</comment>
<dbReference type="Gene3D" id="3.40.50.300">
    <property type="entry name" value="P-loop containing nucleotide triphosphate hydrolases"/>
    <property type="match status" value="2"/>
</dbReference>
<keyword evidence="4 7" id="KW-0067">ATP-binding</keyword>
<keyword evidence="3" id="KW-0547">Nucleotide-binding</keyword>
<evidence type="ECO:0000256" key="1">
    <source>
        <dbReference type="ARBA" id="ARBA00005417"/>
    </source>
</evidence>
<dbReference type="Pfam" id="PF00005">
    <property type="entry name" value="ABC_tran"/>
    <property type="match status" value="2"/>
</dbReference>
<feature type="compositionally biased region" description="Low complexity" evidence="5">
    <location>
        <begin position="344"/>
        <end position="379"/>
    </location>
</feature>
<protein>
    <submittedName>
        <fullName evidence="7">Dipeptide ABC transporter ATP-binding protein</fullName>
    </submittedName>
</protein>
<dbReference type="SMART" id="SM00382">
    <property type="entry name" value="AAA"/>
    <property type="match status" value="2"/>
</dbReference>
<proteinExistence type="inferred from homology"/>
<evidence type="ECO:0000256" key="4">
    <source>
        <dbReference type="ARBA" id="ARBA00022840"/>
    </source>
</evidence>
<feature type="region of interest" description="Disordered" evidence="5">
    <location>
        <begin position="320"/>
        <end position="388"/>
    </location>
</feature>
<dbReference type="InterPro" id="IPR013563">
    <property type="entry name" value="Oligopep_ABC_C"/>
</dbReference>
<dbReference type="CDD" id="cd03257">
    <property type="entry name" value="ABC_NikE_OppD_transporters"/>
    <property type="match status" value="2"/>
</dbReference>
<evidence type="ECO:0000256" key="5">
    <source>
        <dbReference type="SAM" id="MobiDB-lite"/>
    </source>
</evidence>
<dbReference type="EMBL" id="BAAAPZ010000004">
    <property type="protein sequence ID" value="GAA2093535.1"/>
    <property type="molecule type" value="Genomic_DNA"/>
</dbReference>
<dbReference type="InterPro" id="IPR050319">
    <property type="entry name" value="ABC_transp_ATP-bind"/>
</dbReference>
<feature type="domain" description="ABC transporter" evidence="6">
    <location>
        <begin position="37"/>
        <end position="289"/>
    </location>
</feature>
<dbReference type="NCBIfam" id="NF008453">
    <property type="entry name" value="PRK11308.1"/>
    <property type="match status" value="2"/>
</dbReference>
<feature type="domain" description="ABC transporter" evidence="6">
    <location>
        <begin position="407"/>
        <end position="659"/>
    </location>
</feature>
<accession>A0ABP5I422</accession>
<dbReference type="RefSeq" id="WP_291791663.1">
    <property type="nucleotide sequence ID" value="NZ_BAAAPZ010000004.1"/>
</dbReference>
<sequence length="678" mass="70720">MSGAAIGTDYSIEYPDGFAAAASAAHAQPPVLTVSGLGIDYLTRSGESVPALRDVDLTIRPGSMTAVVGESGSGKTTTASAVIGLLAANAQVRSGSIVLGAHGTDPELELGALGPREWKKVRGRRIGYIPQDPGTSLNPVKTVGENVAESLRLHTALGAEARRARVVELLDRVGIDRAAMRADQYPHELSGGMRQRALIAAAIAVDPQLLIADEPTSALDVTVQKRILDLLDELRREAGTGILFITHDLAVAAERADALLVVRRGHVEESGPASRLLRRPESAYTRRLLADAPAMQSLLGGPEAAQTGAAEAAAAEAGMAEAGTARADTVEAGSAQTGSAQPDTAQTATGEGTQAATGEGAQAGTPSSAASGAAAVPSSDHFTQPEDAGRLGKAITPEADADSPPLVTVSGLTQVYARVPRDEHDADAGEQIIGIEDVSFTVARGTTLGLVGESGSGKSTIGRALTGFLAPQSGSIRVGELDAAHLDRRGRRAFRRTVQLVHQNPASALDPVHSVGASIEEPLRNFRIGSRAERRTLVEQALERVALDPSLASRRPRELSGGQLQRVAIARALVIEPELVVFDEAVSALDVTVQSQILELIDGLQRELGLTYVFISHDLAVVRQVAHTVTVMSAGRQVESGPVADVFSRPGEAYTKQLLAAIPRPLETQVLDHQALSI</sequence>
<comment type="similarity">
    <text evidence="1">Belongs to the ABC transporter superfamily.</text>
</comment>
<evidence type="ECO:0000313" key="8">
    <source>
        <dbReference type="Proteomes" id="UP001500984"/>
    </source>
</evidence>
<dbReference type="PROSITE" id="PS00211">
    <property type="entry name" value="ABC_TRANSPORTER_1"/>
    <property type="match status" value="2"/>
</dbReference>